<dbReference type="InterPro" id="IPR011009">
    <property type="entry name" value="Kinase-like_dom_sf"/>
</dbReference>
<dbReference type="GO" id="GO:0055088">
    <property type="term" value="P:lipid homeostasis"/>
    <property type="evidence" value="ECO:0007669"/>
    <property type="project" value="TreeGrafter"/>
</dbReference>
<reference evidence="3" key="1">
    <citation type="submission" date="2023-04" db="EMBL/GenBank/DDBJ databases">
        <title>Candida boidinii NBRC 10035.</title>
        <authorList>
            <person name="Ichikawa N."/>
            <person name="Sato H."/>
            <person name="Tonouchi N."/>
        </authorList>
    </citation>
    <scope>NUCLEOTIDE SEQUENCE</scope>
    <source>
        <strain evidence="3">NBRC 10035</strain>
    </source>
</reference>
<dbReference type="PANTHER" id="PTHR43173:SF19">
    <property type="entry name" value="AARF DOMAIN-CONTAINING PROTEIN KINASE 1"/>
    <property type="match status" value="1"/>
</dbReference>
<dbReference type="SUPFAM" id="SSF56112">
    <property type="entry name" value="Protein kinase-like (PK-like)"/>
    <property type="match status" value="1"/>
</dbReference>
<sequence length="431" mass="50312">MTYLLPIEWTDTMIPLQNRCPESDIEDIKKMFEKDTGLKFEEYFEEIDPVPIGVASLAQVHIAKLRENGEKVAVKFQHPSLMEFVPLDIFLTRNVFEWMKEIFPDYSLTWLGDELQESIYVELDFMNEAVNAQKTAEYFKNYKKLTALKVPKVYEARKRILVMEFISGSRLDDLNYLEEHNISRSEVSSCLSNIFNNMIFTPGVGVHCDPHGGNLAIRYIDPSKSDNNHNFEIILYDHGLYRNIPNDMRVNYAKFWLALIDKDQESMRKYGKAFACITDEQFPLLAASITGRDFEHAMTDVTSVRNDDEIDKMTSSLLDDNVILDLMKLLATVPRIVLLILKTNDLTRHLDESLHNPLGQERTFFIMATYCAKTVYIEDCKENDAKYNRWSLNWIVGGVKAWWRYQSRNIQLTTYDILFTINNIRTKYLFN</sequence>
<gene>
    <name evidence="3" type="ORF">Cboi02_000374600</name>
</gene>
<dbReference type="InterPro" id="IPR051130">
    <property type="entry name" value="Mito_struct-func_regulator"/>
</dbReference>
<accession>A0A9W6T184</accession>
<name>A0A9W6T184_CANBO</name>
<evidence type="ECO:0000256" key="1">
    <source>
        <dbReference type="ARBA" id="ARBA00009670"/>
    </source>
</evidence>
<dbReference type="Pfam" id="PF03109">
    <property type="entry name" value="ABC1"/>
    <property type="match status" value="1"/>
</dbReference>
<evidence type="ECO:0000313" key="4">
    <source>
        <dbReference type="Proteomes" id="UP001165120"/>
    </source>
</evidence>
<dbReference type="GO" id="GO:0007005">
    <property type="term" value="P:mitochondrion organization"/>
    <property type="evidence" value="ECO:0007669"/>
    <property type="project" value="TreeGrafter"/>
</dbReference>
<dbReference type="PANTHER" id="PTHR43173">
    <property type="entry name" value="ABC1 FAMILY PROTEIN"/>
    <property type="match status" value="1"/>
</dbReference>
<dbReference type="CDD" id="cd13969">
    <property type="entry name" value="ADCK1-like"/>
    <property type="match status" value="1"/>
</dbReference>
<protein>
    <submittedName>
        <fullName evidence="3">Unnamed protein product</fullName>
    </submittedName>
</protein>
<dbReference type="InterPro" id="IPR004147">
    <property type="entry name" value="ABC1_dom"/>
</dbReference>
<evidence type="ECO:0000259" key="2">
    <source>
        <dbReference type="Pfam" id="PF03109"/>
    </source>
</evidence>
<dbReference type="InterPro" id="IPR045307">
    <property type="entry name" value="ADCK1_dom"/>
</dbReference>
<evidence type="ECO:0000313" key="3">
    <source>
        <dbReference type="EMBL" id="GME72757.1"/>
    </source>
</evidence>
<proteinExistence type="inferred from homology"/>
<comment type="caution">
    <text evidence="3">The sequence shown here is derived from an EMBL/GenBank/DDBJ whole genome shotgun (WGS) entry which is preliminary data.</text>
</comment>
<organism evidence="3 4">
    <name type="scientific">Candida boidinii</name>
    <name type="common">Yeast</name>
    <dbReference type="NCBI Taxonomy" id="5477"/>
    <lineage>
        <taxon>Eukaryota</taxon>
        <taxon>Fungi</taxon>
        <taxon>Dikarya</taxon>
        <taxon>Ascomycota</taxon>
        <taxon>Saccharomycotina</taxon>
        <taxon>Pichiomycetes</taxon>
        <taxon>Pichiales</taxon>
        <taxon>Pichiaceae</taxon>
        <taxon>Ogataea</taxon>
        <taxon>Ogataea/Candida clade</taxon>
    </lineage>
</organism>
<comment type="similarity">
    <text evidence="1">Belongs to the protein kinase superfamily. ADCK protein kinase family.</text>
</comment>
<dbReference type="Proteomes" id="UP001165120">
    <property type="component" value="Unassembled WGS sequence"/>
</dbReference>
<feature type="domain" description="ABC1 atypical kinase-like" evidence="2">
    <location>
        <begin position="16"/>
        <end position="270"/>
    </location>
</feature>
<dbReference type="GO" id="GO:0005743">
    <property type="term" value="C:mitochondrial inner membrane"/>
    <property type="evidence" value="ECO:0007669"/>
    <property type="project" value="TreeGrafter"/>
</dbReference>
<keyword evidence="4" id="KW-1185">Reference proteome</keyword>
<dbReference type="AlphaFoldDB" id="A0A9W6T184"/>
<dbReference type="EMBL" id="BSXN01001357">
    <property type="protein sequence ID" value="GME72757.1"/>
    <property type="molecule type" value="Genomic_DNA"/>
</dbReference>